<accession>A0A085MUV0</accession>
<evidence type="ECO:0000313" key="1">
    <source>
        <dbReference type="EMBL" id="KFD60996.1"/>
    </source>
</evidence>
<organism evidence="1">
    <name type="scientific">Trichuris suis</name>
    <name type="common">pig whipworm</name>
    <dbReference type="NCBI Taxonomy" id="68888"/>
    <lineage>
        <taxon>Eukaryota</taxon>
        <taxon>Metazoa</taxon>
        <taxon>Ecdysozoa</taxon>
        <taxon>Nematoda</taxon>
        <taxon>Enoplea</taxon>
        <taxon>Dorylaimia</taxon>
        <taxon>Trichinellida</taxon>
        <taxon>Trichuridae</taxon>
        <taxon>Trichuris</taxon>
    </lineage>
</organism>
<proteinExistence type="predicted"/>
<gene>
    <name evidence="1" type="ORF">M514_26803</name>
</gene>
<dbReference type="Proteomes" id="UP000030758">
    <property type="component" value="Unassembled WGS sequence"/>
</dbReference>
<dbReference type="EMBL" id="KL367639">
    <property type="protein sequence ID" value="KFD60996.1"/>
    <property type="molecule type" value="Genomic_DNA"/>
</dbReference>
<sequence length="106" mass="11251">MVLLCTLLQPGDLGTSKRYTLTRRQTNSSVSSLAFYISQRACIPYSNARCATLLPPSGESGPGSAQNTQRNRGACPGAARFVAAAQGFCRVLVCLPRVDLCGAVDR</sequence>
<name>A0A085MUV0_9BILA</name>
<dbReference type="AlphaFoldDB" id="A0A085MUV0"/>
<protein>
    <submittedName>
        <fullName evidence="1">Uncharacterized protein</fullName>
    </submittedName>
</protein>
<reference evidence="1" key="1">
    <citation type="journal article" date="2014" name="Nat. Genet.">
        <title>Genome and transcriptome of the porcine whipworm Trichuris suis.</title>
        <authorList>
            <person name="Jex A.R."/>
            <person name="Nejsum P."/>
            <person name="Schwarz E.M."/>
            <person name="Hu L."/>
            <person name="Young N.D."/>
            <person name="Hall R.S."/>
            <person name="Korhonen P.K."/>
            <person name="Liao S."/>
            <person name="Thamsborg S."/>
            <person name="Xia J."/>
            <person name="Xu P."/>
            <person name="Wang S."/>
            <person name="Scheerlinck J.P."/>
            <person name="Hofmann A."/>
            <person name="Sternberg P.W."/>
            <person name="Wang J."/>
            <person name="Gasser R.B."/>
        </authorList>
    </citation>
    <scope>NUCLEOTIDE SEQUENCE [LARGE SCALE GENOMIC DNA]</scope>
    <source>
        <strain evidence="1">DCEP-RM93F</strain>
    </source>
</reference>